<evidence type="ECO:0000313" key="1">
    <source>
        <dbReference type="EMBL" id="SFH69959.1"/>
    </source>
</evidence>
<dbReference type="STRING" id="1576369.SAMN05421753_102129"/>
<dbReference type="EMBL" id="FOQD01000002">
    <property type="protein sequence ID" value="SFH69959.1"/>
    <property type="molecule type" value="Genomic_DNA"/>
</dbReference>
<accession>A0A1I3C707</accession>
<keyword evidence="2" id="KW-1185">Reference proteome</keyword>
<proteinExistence type="predicted"/>
<dbReference type="Proteomes" id="UP000199518">
    <property type="component" value="Unassembled WGS sequence"/>
</dbReference>
<dbReference type="OrthoDB" id="583504at2"/>
<dbReference type="AlphaFoldDB" id="A0A1I3C707"/>
<protein>
    <submittedName>
        <fullName evidence="1">Uncharacterized protein</fullName>
    </submittedName>
</protein>
<gene>
    <name evidence="1" type="ORF">SAMN05421753_102129</name>
</gene>
<name>A0A1I3C707_9PLAN</name>
<reference evidence="2" key="1">
    <citation type="submission" date="2016-10" db="EMBL/GenBank/DDBJ databases">
        <authorList>
            <person name="Varghese N."/>
            <person name="Submissions S."/>
        </authorList>
    </citation>
    <scope>NUCLEOTIDE SEQUENCE [LARGE SCALE GENOMIC DNA]</scope>
    <source>
        <strain evidence="2">DSM 26348</strain>
    </source>
</reference>
<sequence>MGLVVSVGVLADLSENDEEGAAWFRDALEQINEVLVEQGYPEHHEPEQLPEMECRDEVAGYPYLFLHYLRRFYAQASHNPDWEPTPLPEEADPTDDPLLEEQMGQLSSHLLSHSDAEGFYLPLDFTEIIVDETDQDRIVGGLLGSSYRLLEELVSIAPQLGIQLNGNTLSDEEAEKINSDTEAELEFWIEKIVWISLYEAARLSIEHRTAIVFN</sequence>
<evidence type="ECO:0000313" key="2">
    <source>
        <dbReference type="Proteomes" id="UP000199518"/>
    </source>
</evidence>
<organism evidence="1 2">
    <name type="scientific">Planctomicrobium piriforme</name>
    <dbReference type="NCBI Taxonomy" id="1576369"/>
    <lineage>
        <taxon>Bacteria</taxon>
        <taxon>Pseudomonadati</taxon>
        <taxon>Planctomycetota</taxon>
        <taxon>Planctomycetia</taxon>
        <taxon>Planctomycetales</taxon>
        <taxon>Planctomycetaceae</taxon>
        <taxon>Planctomicrobium</taxon>
    </lineage>
</organism>